<reference evidence="5" key="1">
    <citation type="submission" date="2021-02" db="EMBL/GenBank/DDBJ databases">
        <authorList>
            <person name="Nowell W R."/>
        </authorList>
    </citation>
    <scope>NUCLEOTIDE SEQUENCE</scope>
</reference>
<dbReference type="Proteomes" id="UP000681720">
    <property type="component" value="Unassembled WGS sequence"/>
</dbReference>
<dbReference type="InterPro" id="IPR002347">
    <property type="entry name" value="SDR_fam"/>
</dbReference>
<dbReference type="Proteomes" id="UP000676336">
    <property type="component" value="Unassembled WGS sequence"/>
</dbReference>
<dbReference type="InterPro" id="IPR036291">
    <property type="entry name" value="NAD(P)-bd_dom_sf"/>
</dbReference>
<dbReference type="EMBL" id="CAJOBH010101749">
    <property type="protein sequence ID" value="CAF4616641.1"/>
    <property type="molecule type" value="Genomic_DNA"/>
</dbReference>
<evidence type="ECO:0000313" key="7">
    <source>
        <dbReference type="EMBL" id="CAF4791242.1"/>
    </source>
</evidence>
<evidence type="ECO:0000313" key="4">
    <source>
        <dbReference type="EMBL" id="CAF4398471.1"/>
    </source>
</evidence>
<name>A0A8S2Y5V0_9BILA</name>
<dbReference type="AlphaFoldDB" id="A0A8S2Y5V0"/>
<sequence>TKDSSSNFGHQSNALQILYGIDLTNKTAIVTGANTGIGFEIARSLAKHGCQVILACRNMAKGE</sequence>
<dbReference type="PANTHER" id="PTHR24320">
    <property type="entry name" value="RETINOL DEHYDROGENASE"/>
    <property type="match status" value="1"/>
</dbReference>
<gene>
    <name evidence="4" type="ORF">BYL167_LOCUS31435</name>
    <name evidence="6" type="ORF">BYL167_LOCUS40780</name>
    <name evidence="5" type="ORF">GIL414_LOCUS36435</name>
    <name evidence="7" type="ORF">GIL414_LOCUS46760</name>
    <name evidence="8" type="ORF">SMN809_LOCUS49833</name>
</gene>
<keyword evidence="3" id="KW-0560">Oxidoreductase</keyword>
<dbReference type="EMBL" id="CAJOBJ010090692">
    <property type="protein sequence ID" value="CAF4541438.1"/>
    <property type="molecule type" value="Genomic_DNA"/>
</dbReference>
<evidence type="ECO:0000256" key="2">
    <source>
        <dbReference type="ARBA" id="ARBA00022857"/>
    </source>
</evidence>
<dbReference type="Gene3D" id="3.40.50.720">
    <property type="entry name" value="NAD(P)-binding Rossmann-like Domain"/>
    <property type="match status" value="1"/>
</dbReference>
<dbReference type="PANTHER" id="PTHR24320:SF282">
    <property type="entry name" value="WW DOMAIN-CONTAINING OXIDOREDUCTASE"/>
    <property type="match status" value="1"/>
</dbReference>
<dbReference type="EMBL" id="CAJOBH010055277">
    <property type="protein sequence ID" value="CAF4398471.1"/>
    <property type="molecule type" value="Genomic_DNA"/>
</dbReference>
<dbReference type="Pfam" id="PF00106">
    <property type="entry name" value="adh_short"/>
    <property type="match status" value="1"/>
</dbReference>
<dbReference type="GO" id="GO:0016491">
    <property type="term" value="F:oxidoreductase activity"/>
    <property type="evidence" value="ECO:0007669"/>
    <property type="project" value="UniProtKB-KW"/>
</dbReference>
<evidence type="ECO:0000313" key="5">
    <source>
        <dbReference type="EMBL" id="CAF4541438.1"/>
    </source>
</evidence>
<keyword evidence="2" id="KW-0521">NADP</keyword>
<feature type="non-terminal residue" evidence="5">
    <location>
        <position position="63"/>
    </location>
</feature>
<evidence type="ECO:0000313" key="6">
    <source>
        <dbReference type="EMBL" id="CAF4616641.1"/>
    </source>
</evidence>
<evidence type="ECO:0000256" key="3">
    <source>
        <dbReference type="ARBA" id="ARBA00023002"/>
    </source>
</evidence>
<accession>A0A8S2Y5V0</accession>
<comment type="similarity">
    <text evidence="1">Belongs to the short-chain dehydrogenases/reductases (SDR) family.</text>
</comment>
<dbReference type="SUPFAM" id="SSF51735">
    <property type="entry name" value="NAD(P)-binding Rossmann-fold domains"/>
    <property type="match status" value="1"/>
</dbReference>
<dbReference type="EMBL" id="CAJOBI010163512">
    <property type="protein sequence ID" value="CAF4860539.1"/>
    <property type="molecule type" value="Genomic_DNA"/>
</dbReference>
<feature type="non-terminal residue" evidence="5">
    <location>
        <position position="1"/>
    </location>
</feature>
<evidence type="ECO:0000313" key="8">
    <source>
        <dbReference type="EMBL" id="CAF4860539.1"/>
    </source>
</evidence>
<organism evidence="5 9">
    <name type="scientific">Rotaria magnacalcarata</name>
    <dbReference type="NCBI Taxonomy" id="392030"/>
    <lineage>
        <taxon>Eukaryota</taxon>
        <taxon>Metazoa</taxon>
        <taxon>Spiralia</taxon>
        <taxon>Gnathifera</taxon>
        <taxon>Rotifera</taxon>
        <taxon>Eurotatoria</taxon>
        <taxon>Bdelloidea</taxon>
        <taxon>Philodinida</taxon>
        <taxon>Philodinidae</taxon>
        <taxon>Rotaria</taxon>
    </lineage>
</organism>
<evidence type="ECO:0000313" key="9">
    <source>
        <dbReference type="Proteomes" id="UP000681720"/>
    </source>
</evidence>
<evidence type="ECO:0000256" key="1">
    <source>
        <dbReference type="ARBA" id="ARBA00006484"/>
    </source>
</evidence>
<dbReference type="EMBL" id="CAJOBJ010147618">
    <property type="protein sequence ID" value="CAF4791242.1"/>
    <property type="molecule type" value="Genomic_DNA"/>
</dbReference>
<proteinExistence type="inferred from homology"/>
<dbReference type="Proteomes" id="UP000681967">
    <property type="component" value="Unassembled WGS sequence"/>
</dbReference>
<protein>
    <submittedName>
        <fullName evidence="5">Uncharacterized protein</fullName>
    </submittedName>
</protein>
<comment type="caution">
    <text evidence="5">The sequence shown here is derived from an EMBL/GenBank/DDBJ whole genome shotgun (WGS) entry which is preliminary data.</text>
</comment>